<protein>
    <submittedName>
        <fullName evidence="3">Cuticle collagen 2C-like</fullName>
    </submittedName>
</protein>
<feature type="compositionally biased region" description="Basic and acidic residues" evidence="1">
    <location>
        <begin position="165"/>
        <end position="176"/>
    </location>
</feature>
<feature type="compositionally biased region" description="Basic and acidic residues" evidence="1">
    <location>
        <begin position="47"/>
        <end position="57"/>
    </location>
</feature>
<feature type="compositionally biased region" description="Low complexity" evidence="1">
    <location>
        <begin position="227"/>
        <end position="238"/>
    </location>
</feature>
<feature type="compositionally biased region" description="Basic residues" evidence="1">
    <location>
        <begin position="1"/>
        <end position="17"/>
    </location>
</feature>
<sequence>MPRTKKERKGSRPHLKHVCLDRDPDDVPRSPSRPRGPAPGLAGSPRARTENSGDRRGVGVKIRSAAGQVRGQQPRVLRRTWQQVHLGRSGRRGPGWVGTQLGSESRKPAPPRSRAPGACGADVLRFCFARLSGFLGRWGAQPLGGRPAFVSRSEAQAGAAGRGRRAGERGTGDRARPIYKFPQLPAPRLTPGGPGGAGRLGAPRTRGSRLAAAAAAGVRPGPGGGRAPACPGASPALSAPRAPLVGLGRLCRGSEGRPGSASGLCSAGSARRRCGKQQTISTAKHLRLRNFQLC</sequence>
<feature type="region of interest" description="Disordered" evidence="1">
    <location>
        <begin position="1"/>
        <end position="60"/>
    </location>
</feature>
<reference evidence="3" key="1">
    <citation type="submission" date="2025-08" db="UniProtKB">
        <authorList>
            <consortium name="RefSeq"/>
        </authorList>
    </citation>
    <scope>IDENTIFICATION</scope>
    <source>
        <tissue evidence="3">Blood</tissue>
    </source>
</reference>
<feature type="compositionally biased region" description="Low complexity" evidence="1">
    <location>
        <begin position="200"/>
        <end position="219"/>
    </location>
</feature>
<name>A0A6P3IQW6_BISBB</name>
<proteinExistence type="predicted"/>
<feature type="compositionally biased region" description="Basic and acidic residues" evidence="1">
    <location>
        <begin position="18"/>
        <end position="28"/>
    </location>
</feature>
<dbReference type="GeneID" id="105001960"/>
<feature type="region of interest" description="Disordered" evidence="1">
    <location>
        <begin position="85"/>
        <end position="116"/>
    </location>
</feature>
<evidence type="ECO:0000313" key="2">
    <source>
        <dbReference type="Proteomes" id="UP000515208"/>
    </source>
</evidence>
<feature type="compositionally biased region" description="Low complexity" evidence="1">
    <location>
        <begin position="29"/>
        <end position="46"/>
    </location>
</feature>
<evidence type="ECO:0000313" key="3">
    <source>
        <dbReference type="RefSeq" id="XP_010856698.1"/>
    </source>
</evidence>
<keyword evidence="2" id="KW-1185">Reference proteome</keyword>
<dbReference type="KEGG" id="bbis:105001960"/>
<dbReference type="Proteomes" id="UP000515208">
    <property type="component" value="Unplaced"/>
</dbReference>
<accession>A0A6P3IQW6</accession>
<gene>
    <name evidence="3" type="primary">LOC105001960</name>
</gene>
<evidence type="ECO:0000256" key="1">
    <source>
        <dbReference type="SAM" id="MobiDB-lite"/>
    </source>
</evidence>
<feature type="region of interest" description="Disordered" evidence="1">
    <location>
        <begin position="154"/>
        <end position="238"/>
    </location>
</feature>
<dbReference type="AlphaFoldDB" id="A0A6P3IQW6"/>
<organism evidence="2 3">
    <name type="scientific">Bison bison bison</name>
    <name type="common">North American plains bison</name>
    <dbReference type="NCBI Taxonomy" id="43346"/>
    <lineage>
        <taxon>Eukaryota</taxon>
        <taxon>Metazoa</taxon>
        <taxon>Chordata</taxon>
        <taxon>Craniata</taxon>
        <taxon>Vertebrata</taxon>
        <taxon>Euteleostomi</taxon>
        <taxon>Mammalia</taxon>
        <taxon>Eutheria</taxon>
        <taxon>Laurasiatheria</taxon>
        <taxon>Artiodactyla</taxon>
        <taxon>Ruminantia</taxon>
        <taxon>Pecora</taxon>
        <taxon>Bovidae</taxon>
        <taxon>Bovinae</taxon>
        <taxon>Bison</taxon>
    </lineage>
</organism>
<dbReference type="RefSeq" id="XP_010856698.1">
    <property type="nucleotide sequence ID" value="XM_010858396.1"/>
</dbReference>